<evidence type="ECO:0000256" key="1">
    <source>
        <dbReference type="ARBA" id="ARBA00007435"/>
    </source>
</evidence>
<accession>A0ABW7DSX0</accession>
<comment type="similarity">
    <text evidence="1">Belongs to the UPF0213 family.</text>
</comment>
<name>A0ABW7DSX0_9FIRM</name>
<evidence type="ECO:0000313" key="4">
    <source>
        <dbReference type="Proteomes" id="UP001605989"/>
    </source>
</evidence>
<keyword evidence="4" id="KW-1185">Reference proteome</keyword>
<dbReference type="CDD" id="cd10456">
    <property type="entry name" value="GIY-YIG_UPF0213"/>
    <property type="match status" value="1"/>
</dbReference>
<evidence type="ECO:0000259" key="2">
    <source>
        <dbReference type="PROSITE" id="PS50164"/>
    </source>
</evidence>
<protein>
    <submittedName>
        <fullName evidence="3">GIY-YIG nuclease family protein</fullName>
    </submittedName>
</protein>
<dbReference type="PROSITE" id="PS50164">
    <property type="entry name" value="GIY_YIG"/>
    <property type="match status" value="1"/>
</dbReference>
<evidence type="ECO:0000313" key="3">
    <source>
        <dbReference type="EMBL" id="MFG6274219.1"/>
    </source>
</evidence>
<gene>
    <name evidence="3" type="ORF">ACGTZG_13615</name>
</gene>
<dbReference type="InterPro" id="IPR000305">
    <property type="entry name" value="GIY-YIG_endonuc"/>
</dbReference>
<dbReference type="PANTHER" id="PTHR34477">
    <property type="entry name" value="UPF0213 PROTEIN YHBQ"/>
    <property type="match status" value="1"/>
</dbReference>
<dbReference type="Pfam" id="PF01541">
    <property type="entry name" value="GIY-YIG"/>
    <property type="match status" value="1"/>
</dbReference>
<proteinExistence type="inferred from homology"/>
<dbReference type="SUPFAM" id="SSF82771">
    <property type="entry name" value="GIY-YIG endonuclease"/>
    <property type="match status" value="1"/>
</dbReference>
<dbReference type="InterPro" id="IPR050190">
    <property type="entry name" value="UPF0213_domain"/>
</dbReference>
<feature type="domain" description="GIY-YIG" evidence="2">
    <location>
        <begin position="11"/>
        <end position="86"/>
    </location>
</feature>
<dbReference type="EMBL" id="JBIEKR010000016">
    <property type="protein sequence ID" value="MFG6274219.1"/>
    <property type="molecule type" value="Genomic_DNA"/>
</dbReference>
<comment type="caution">
    <text evidence="3">The sequence shown here is derived from an EMBL/GenBank/DDBJ whole genome shotgun (WGS) entry which is preliminary data.</text>
</comment>
<dbReference type="Proteomes" id="UP001605989">
    <property type="component" value="Unassembled WGS sequence"/>
</dbReference>
<dbReference type="PANTHER" id="PTHR34477:SF1">
    <property type="entry name" value="UPF0213 PROTEIN YHBQ"/>
    <property type="match status" value="1"/>
</dbReference>
<sequence length="98" mass="11621">MKSLKNNQTDRAYYTYVVRCADGSYYTGWTCDIQRRVAAHNSRGGAKYTRSRRPVTLVWSQAFASQHAAMHWEWEIKQWPRAKKIDLIQTQQRLPEEE</sequence>
<organism evidence="3 4">
    <name type="scientific">Megasphaera hexanoica</name>
    <dbReference type="NCBI Taxonomy" id="1675036"/>
    <lineage>
        <taxon>Bacteria</taxon>
        <taxon>Bacillati</taxon>
        <taxon>Bacillota</taxon>
        <taxon>Negativicutes</taxon>
        <taxon>Veillonellales</taxon>
        <taxon>Veillonellaceae</taxon>
        <taxon>Megasphaera</taxon>
    </lineage>
</organism>
<dbReference type="Gene3D" id="3.40.1440.10">
    <property type="entry name" value="GIY-YIG endonuclease"/>
    <property type="match status" value="1"/>
</dbReference>
<dbReference type="InterPro" id="IPR035901">
    <property type="entry name" value="GIY-YIG_endonuc_sf"/>
</dbReference>
<dbReference type="RefSeq" id="WP_257536580.1">
    <property type="nucleotide sequence ID" value="NZ_CP011940.1"/>
</dbReference>
<reference evidence="3 4" key="1">
    <citation type="submission" date="2024-10" db="EMBL/GenBank/DDBJ databases">
        <authorList>
            <person name="Sang B.-I."/>
            <person name="Prabhaharan D."/>
        </authorList>
    </citation>
    <scope>NUCLEOTIDE SEQUENCE [LARGE SCALE GENOMIC DNA]</scope>
    <source>
        <strain evidence="3 4">MH</strain>
    </source>
</reference>